<dbReference type="Pfam" id="PF07726">
    <property type="entry name" value="AAA_3"/>
    <property type="match status" value="1"/>
</dbReference>
<reference evidence="3" key="2">
    <citation type="submission" date="2020-09" db="EMBL/GenBank/DDBJ databases">
        <authorList>
            <person name="Sun Q."/>
            <person name="Ohkuma M."/>
        </authorList>
    </citation>
    <scope>NUCLEOTIDE SEQUENCE</scope>
    <source>
        <strain evidence="3">JCM 19596</strain>
    </source>
</reference>
<dbReference type="SUPFAM" id="SSF52540">
    <property type="entry name" value="P-loop containing nucleoside triphosphate hydrolases"/>
    <property type="match status" value="1"/>
</dbReference>
<dbReference type="Gene3D" id="3.40.50.300">
    <property type="entry name" value="P-loop containing nucleotide triphosphate hydrolases"/>
    <property type="match status" value="1"/>
</dbReference>
<dbReference type="RefSeq" id="WP_188980117.1">
    <property type="nucleotide sequence ID" value="NZ_BMPG01000004.1"/>
</dbReference>
<dbReference type="GO" id="GO:0005524">
    <property type="term" value="F:ATP binding"/>
    <property type="evidence" value="ECO:0007669"/>
    <property type="project" value="InterPro"/>
</dbReference>
<dbReference type="GO" id="GO:0016887">
    <property type="term" value="F:ATP hydrolysis activity"/>
    <property type="evidence" value="ECO:0007669"/>
    <property type="project" value="InterPro"/>
</dbReference>
<dbReference type="InterPro" id="IPR011703">
    <property type="entry name" value="ATPase_AAA-3"/>
</dbReference>
<proteinExistence type="predicted"/>
<accession>A0A830FF66</accession>
<evidence type="ECO:0000259" key="1">
    <source>
        <dbReference type="Pfam" id="PF07726"/>
    </source>
</evidence>
<dbReference type="Pfam" id="PF17863">
    <property type="entry name" value="AAA_lid_2"/>
    <property type="match status" value="1"/>
</dbReference>
<dbReference type="InterPro" id="IPR027417">
    <property type="entry name" value="P-loop_NTPase"/>
</dbReference>
<dbReference type="EMBL" id="BMPG01000004">
    <property type="protein sequence ID" value="GGL68901.1"/>
    <property type="molecule type" value="Genomic_DNA"/>
</dbReference>
<evidence type="ECO:0000313" key="4">
    <source>
        <dbReference type="Proteomes" id="UP000607197"/>
    </source>
</evidence>
<evidence type="ECO:0000313" key="3">
    <source>
        <dbReference type="EMBL" id="GGL68901.1"/>
    </source>
</evidence>
<protein>
    <submittedName>
        <fullName evidence="3">ATPase</fullName>
    </submittedName>
</protein>
<dbReference type="PANTHER" id="PTHR42759:SF5">
    <property type="entry name" value="METHANOL DEHYDROGENASE REGULATOR"/>
    <property type="match status" value="1"/>
</dbReference>
<dbReference type="InterPro" id="IPR050764">
    <property type="entry name" value="CbbQ/NirQ/NorQ/GpvN"/>
</dbReference>
<dbReference type="CDD" id="cd00009">
    <property type="entry name" value="AAA"/>
    <property type="match status" value="1"/>
</dbReference>
<reference evidence="3" key="1">
    <citation type="journal article" date="2014" name="Int. J. Syst. Evol. Microbiol.">
        <title>Complete genome sequence of Corynebacterium casei LMG S-19264T (=DSM 44701T), isolated from a smear-ripened cheese.</title>
        <authorList>
            <consortium name="US DOE Joint Genome Institute (JGI-PGF)"/>
            <person name="Walter F."/>
            <person name="Albersmeier A."/>
            <person name="Kalinowski J."/>
            <person name="Ruckert C."/>
        </authorList>
    </citation>
    <scope>NUCLEOTIDE SEQUENCE</scope>
    <source>
        <strain evidence="3">JCM 19596</strain>
    </source>
</reference>
<evidence type="ECO:0000259" key="2">
    <source>
        <dbReference type="Pfam" id="PF17863"/>
    </source>
</evidence>
<dbReference type="Proteomes" id="UP000607197">
    <property type="component" value="Unassembled WGS sequence"/>
</dbReference>
<organism evidence="3 4">
    <name type="scientific">Halocalculus aciditolerans</name>
    <dbReference type="NCBI Taxonomy" id="1383812"/>
    <lineage>
        <taxon>Archaea</taxon>
        <taxon>Methanobacteriati</taxon>
        <taxon>Methanobacteriota</taxon>
        <taxon>Stenosarchaea group</taxon>
        <taxon>Halobacteria</taxon>
        <taxon>Halobacteriales</taxon>
        <taxon>Halobacteriaceae</taxon>
        <taxon>Halocalculus</taxon>
    </lineage>
</organism>
<gene>
    <name evidence="3" type="ORF">GCM10009039_28610</name>
</gene>
<feature type="domain" description="ChlI/MoxR AAA lid" evidence="2">
    <location>
        <begin position="245"/>
        <end position="301"/>
    </location>
</feature>
<sequence>MTDATTEAAVERGVLSTDEAADLAARLVDNVETVIVGKRTPIEHLVVAVLGRGHVLLEDVPGTGKTMLARTVAKSVSGSFGRVQFTPDLLPGDVTGTHVFDESTGEFDFREGPVFGNVVLADEINRAPPKTQAALLEAMEEGQVTADGTTYPLPDPFIVIATMNAVERDRTYDLPLAEIDRFTKQLSLGYPSVAEEREILSRVAGDHPVREVEAVMDVPTLRRLRATAASVTVAEPVRDYVARLAADTREHAALGVSTRASIALLHAAQGRALLGGRDYVLPDDVQTEASSVLTHRVRADEGGRVGGPAAEQVVERALDRVRPE</sequence>
<dbReference type="Gene3D" id="1.10.8.80">
    <property type="entry name" value="Magnesium chelatase subunit I, C-Terminal domain"/>
    <property type="match status" value="1"/>
</dbReference>
<keyword evidence="4" id="KW-1185">Reference proteome</keyword>
<dbReference type="PIRSF" id="PIRSF002849">
    <property type="entry name" value="AAA_ATPase_chaperone_MoxR_prd"/>
    <property type="match status" value="1"/>
</dbReference>
<dbReference type="PANTHER" id="PTHR42759">
    <property type="entry name" value="MOXR FAMILY PROTEIN"/>
    <property type="match status" value="1"/>
</dbReference>
<dbReference type="OrthoDB" id="24581at2157"/>
<comment type="caution">
    <text evidence="3">The sequence shown here is derived from an EMBL/GenBank/DDBJ whole genome shotgun (WGS) entry which is preliminary data.</text>
</comment>
<name>A0A830FF66_9EURY</name>
<dbReference type="InterPro" id="IPR041628">
    <property type="entry name" value="ChlI/MoxR_AAA_lid"/>
</dbReference>
<dbReference type="AlphaFoldDB" id="A0A830FF66"/>
<feature type="domain" description="ATPase AAA-3" evidence="1">
    <location>
        <begin position="54"/>
        <end position="183"/>
    </location>
</feature>